<protein>
    <recommendedName>
        <fullName evidence="3">Cell envelope-related transcriptional attenuator domain-containing protein</fullName>
    </recommendedName>
</protein>
<dbReference type="Proteomes" id="UP001157034">
    <property type="component" value="Unassembled WGS sequence"/>
</dbReference>
<evidence type="ECO:0000259" key="3">
    <source>
        <dbReference type="Pfam" id="PF03816"/>
    </source>
</evidence>
<dbReference type="EMBL" id="BSVB01000001">
    <property type="protein sequence ID" value="GMA94969.1"/>
    <property type="molecule type" value="Genomic_DNA"/>
</dbReference>
<comment type="caution">
    <text evidence="4">The sequence shown here is derived from an EMBL/GenBank/DDBJ whole genome shotgun (WGS) entry which is preliminary data.</text>
</comment>
<dbReference type="PANTHER" id="PTHR33392">
    <property type="entry name" value="POLYISOPRENYL-TEICHOIC ACID--PEPTIDOGLYCAN TEICHOIC ACID TRANSFERASE TAGU"/>
    <property type="match status" value="1"/>
</dbReference>
<dbReference type="Pfam" id="PF03816">
    <property type="entry name" value="LytR_cpsA_psr"/>
    <property type="match status" value="1"/>
</dbReference>
<dbReference type="InterPro" id="IPR050922">
    <property type="entry name" value="LytR/CpsA/Psr_CW_biosynth"/>
</dbReference>
<accession>A0ABQ6K6R5</accession>
<feature type="compositionally biased region" description="Low complexity" evidence="2">
    <location>
        <begin position="259"/>
        <end position="272"/>
    </location>
</feature>
<name>A0ABQ6K6R5_9MICO</name>
<gene>
    <name evidence="4" type="ORF">GCM10025881_17930</name>
</gene>
<feature type="domain" description="Cell envelope-related transcriptional attenuator" evidence="3">
    <location>
        <begin position="1"/>
        <end position="148"/>
    </location>
</feature>
<evidence type="ECO:0000256" key="1">
    <source>
        <dbReference type="ARBA" id="ARBA00006068"/>
    </source>
</evidence>
<feature type="compositionally biased region" description="Polar residues" evidence="2">
    <location>
        <begin position="273"/>
        <end position="283"/>
    </location>
</feature>
<dbReference type="InterPro" id="IPR004474">
    <property type="entry name" value="LytR_CpsA_psr"/>
</dbReference>
<proteinExistence type="inferred from homology"/>
<dbReference type="Gene3D" id="3.40.630.190">
    <property type="entry name" value="LCP protein"/>
    <property type="match status" value="1"/>
</dbReference>
<feature type="region of interest" description="Disordered" evidence="2">
    <location>
        <begin position="238"/>
        <end position="283"/>
    </location>
</feature>
<evidence type="ECO:0000256" key="2">
    <source>
        <dbReference type="SAM" id="MobiDB-lite"/>
    </source>
</evidence>
<keyword evidence="5" id="KW-1185">Reference proteome</keyword>
<dbReference type="RefSeq" id="WP_284253831.1">
    <property type="nucleotide sequence ID" value="NZ_BSVB01000001.1"/>
</dbReference>
<evidence type="ECO:0000313" key="4">
    <source>
        <dbReference type="EMBL" id="GMA94969.1"/>
    </source>
</evidence>
<sequence>MLMHVAHDQKSATVVSIPRDMVVPIPRCDKGGPATGLPINTTLSYGGLPCTVATVENLTGLKIQFAGLITFQGVIAMSDAVGGVDVCVNAPIHDPYTGLNLPKAGTYTLQGADALAFLRSRHGVGDGSDLGRITSQQVYLSSLVRTIKSSGTLTDFGKLYGIAEAATKNITLSENFTRLDTLVSVALVLKNIPLQNIVFVQYPGTTGGTGIFSGKVQPTRYIADQLFAALKADKPIGLDDRSVGGDHSGSTLDPNAPQPTGTSTPSPSGTPSDAQVISGLQGQTAEQRTCSVAYHF</sequence>
<dbReference type="PANTHER" id="PTHR33392:SF6">
    <property type="entry name" value="POLYISOPRENYL-TEICHOIC ACID--PEPTIDOGLYCAN TEICHOIC ACID TRANSFERASE TAGU"/>
    <property type="match status" value="1"/>
</dbReference>
<dbReference type="NCBIfam" id="TIGR00350">
    <property type="entry name" value="lytR_cpsA_psr"/>
    <property type="match status" value="1"/>
</dbReference>
<organism evidence="4 5">
    <name type="scientific">Pseudolysinimonas kribbensis</name>
    <dbReference type="NCBI Taxonomy" id="433641"/>
    <lineage>
        <taxon>Bacteria</taxon>
        <taxon>Bacillati</taxon>
        <taxon>Actinomycetota</taxon>
        <taxon>Actinomycetes</taxon>
        <taxon>Micrococcales</taxon>
        <taxon>Microbacteriaceae</taxon>
        <taxon>Pseudolysinimonas</taxon>
    </lineage>
</organism>
<reference evidence="5" key="1">
    <citation type="journal article" date="2019" name="Int. J. Syst. Evol. Microbiol.">
        <title>The Global Catalogue of Microorganisms (GCM) 10K type strain sequencing project: providing services to taxonomists for standard genome sequencing and annotation.</title>
        <authorList>
            <consortium name="The Broad Institute Genomics Platform"/>
            <consortium name="The Broad Institute Genome Sequencing Center for Infectious Disease"/>
            <person name="Wu L."/>
            <person name="Ma J."/>
        </authorList>
    </citation>
    <scope>NUCLEOTIDE SEQUENCE [LARGE SCALE GENOMIC DNA]</scope>
    <source>
        <strain evidence="5">NBRC 108894</strain>
    </source>
</reference>
<comment type="similarity">
    <text evidence="1">Belongs to the LytR/CpsA/Psr (LCP) family.</text>
</comment>
<evidence type="ECO:0000313" key="5">
    <source>
        <dbReference type="Proteomes" id="UP001157034"/>
    </source>
</evidence>